<feature type="domain" description="Retrotransposon gag" evidence="10">
    <location>
        <begin position="419"/>
        <end position="509"/>
    </location>
</feature>
<evidence type="ECO:0000256" key="8">
    <source>
        <dbReference type="ARBA" id="ARBA00022918"/>
    </source>
</evidence>
<organism evidence="12 13">
    <name type="scientific">Lolium multiflorum</name>
    <name type="common">Italian ryegrass</name>
    <name type="synonym">Lolium perenne subsp. multiflorum</name>
    <dbReference type="NCBI Taxonomy" id="4521"/>
    <lineage>
        <taxon>Eukaryota</taxon>
        <taxon>Viridiplantae</taxon>
        <taxon>Streptophyta</taxon>
        <taxon>Embryophyta</taxon>
        <taxon>Tracheophyta</taxon>
        <taxon>Spermatophyta</taxon>
        <taxon>Magnoliopsida</taxon>
        <taxon>Liliopsida</taxon>
        <taxon>Poales</taxon>
        <taxon>Poaceae</taxon>
        <taxon>BOP clade</taxon>
        <taxon>Pooideae</taxon>
        <taxon>Poodae</taxon>
        <taxon>Poeae</taxon>
        <taxon>Poeae Chloroplast Group 2 (Poeae type)</taxon>
        <taxon>Loliodinae</taxon>
        <taxon>Loliinae</taxon>
        <taxon>Lolium</taxon>
    </lineage>
</organism>
<dbReference type="Gene3D" id="2.40.160.200">
    <property type="entry name" value="LURP1-related"/>
    <property type="match status" value="1"/>
</dbReference>
<protein>
    <recommendedName>
        <fullName evidence="2">RNA-directed DNA polymerase</fullName>
        <ecNumber evidence="2">2.7.7.49</ecNumber>
    </recommendedName>
</protein>
<keyword evidence="4" id="KW-0548">Nucleotidyltransferase</keyword>
<reference evidence="12" key="1">
    <citation type="submission" date="2023-07" db="EMBL/GenBank/DDBJ databases">
        <title>A chromosome-level genome assembly of Lolium multiflorum.</title>
        <authorList>
            <person name="Chen Y."/>
            <person name="Copetti D."/>
            <person name="Kolliker R."/>
            <person name="Studer B."/>
        </authorList>
    </citation>
    <scope>NUCLEOTIDE SEQUENCE</scope>
    <source>
        <strain evidence="12">02402/16</strain>
        <tissue evidence="12">Leaf</tissue>
    </source>
</reference>
<dbReference type="Gene3D" id="2.40.70.10">
    <property type="entry name" value="Acid Proteases"/>
    <property type="match status" value="1"/>
</dbReference>
<gene>
    <name evidence="12" type="ORF">QYE76_070375</name>
</gene>
<evidence type="ECO:0000256" key="2">
    <source>
        <dbReference type="ARBA" id="ARBA00012493"/>
    </source>
</evidence>
<evidence type="ECO:0000259" key="11">
    <source>
        <dbReference type="Pfam" id="PF17917"/>
    </source>
</evidence>
<dbReference type="InterPro" id="IPR038595">
    <property type="entry name" value="LOR_sf"/>
</dbReference>
<feature type="region of interest" description="Disordered" evidence="9">
    <location>
        <begin position="1"/>
        <end position="95"/>
    </location>
</feature>
<dbReference type="SUPFAM" id="SSF54518">
    <property type="entry name" value="Tubby C-terminal domain-like"/>
    <property type="match status" value="1"/>
</dbReference>
<dbReference type="Pfam" id="PF03732">
    <property type="entry name" value="Retrotrans_gag"/>
    <property type="match status" value="1"/>
</dbReference>
<evidence type="ECO:0000256" key="6">
    <source>
        <dbReference type="ARBA" id="ARBA00022759"/>
    </source>
</evidence>
<feature type="domain" description="Reverse transcriptase RNase H-like" evidence="11">
    <location>
        <begin position="1040"/>
        <end position="1143"/>
    </location>
</feature>
<evidence type="ECO:0000313" key="13">
    <source>
        <dbReference type="Proteomes" id="UP001231189"/>
    </source>
</evidence>
<feature type="region of interest" description="Disordered" evidence="9">
    <location>
        <begin position="344"/>
        <end position="374"/>
    </location>
</feature>
<evidence type="ECO:0000259" key="10">
    <source>
        <dbReference type="Pfam" id="PF03732"/>
    </source>
</evidence>
<dbReference type="Pfam" id="PF17917">
    <property type="entry name" value="RT_RNaseH"/>
    <property type="match status" value="1"/>
</dbReference>
<dbReference type="InterPro" id="IPR050951">
    <property type="entry name" value="Retrovirus_Pol_polyprotein"/>
</dbReference>
<dbReference type="Gene3D" id="3.10.10.10">
    <property type="entry name" value="HIV Type 1 Reverse Transcriptase, subunit A, domain 1"/>
    <property type="match status" value="1"/>
</dbReference>
<dbReference type="CDD" id="cd09274">
    <property type="entry name" value="RNase_HI_RT_Ty3"/>
    <property type="match status" value="1"/>
</dbReference>
<dbReference type="EMBL" id="JAUUTY010000004">
    <property type="protein sequence ID" value="KAK1652570.1"/>
    <property type="molecule type" value="Genomic_DNA"/>
</dbReference>
<dbReference type="PANTHER" id="PTHR37984:SF5">
    <property type="entry name" value="PROTEIN NYNRIN-LIKE"/>
    <property type="match status" value="1"/>
</dbReference>
<evidence type="ECO:0000256" key="3">
    <source>
        <dbReference type="ARBA" id="ARBA00022679"/>
    </source>
</evidence>
<dbReference type="InterPro" id="IPR007612">
    <property type="entry name" value="LOR"/>
</dbReference>
<feature type="compositionally biased region" description="Acidic residues" evidence="9">
    <location>
        <begin position="76"/>
        <end position="85"/>
    </location>
</feature>
<feature type="compositionally biased region" description="Basic and acidic residues" evidence="9">
    <location>
        <begin position="61"/>
        <end position="75"/>
    </location>
</feature>
<evidence type="ECO:0000313" key="12">
    <source>
        <dbReference type="EMBL" id="KAK1652570.1"/>
    </source>
</evidence>
<feature type="region of interest" description="Disordered" evidence="9">
    <location>
        <begin position="1196"/>
        <end position="1237"/>
    </location>
</feature>
<dbReference type="FunFam" id="3.10.20.370:FF:000001">
    <property type="entry name" value="Retrovirus-related Pol polyprotein from transposon 17.6-like protein"/>
    <property type="match status" value="1"/>
</dbReference>
<accession>A0AAD8SHV4</accession>
<feature type="compositionally biased region" description="Acidic residues" evidence="9">
    <location>
        <begin position="19"/>
        <end position="28"/>
    </location>
</feature>
<feature type="region of interest" description="Disordered" evidence="9">
    <location>
        <begin position="1305"/>
        <end position="1331"/>
    </location>
</feature>
<dbReference type="InterPro" id="IPR043502">
    <property type="entry name" value="DNA/RNA_pol_sf"/>
</dbReference>
<dbReference type="InterPro" id="IPR041373">
    <property type="entry name" value="RT_RNaseH"/>
</dbReference>
<comment type="caution">
    <text evidence="12">The sequence shown here is derived from an EMBL/GenBank/DDBJ whole genome shotgun (WGS) entry which is preliminary data.</text>
</comment>
<dbReference type="GO" id="GO:0003964">
    <property type="term" value="F:RNA-directed DNA polymerase activity"/>
    <property type="evidence" value="ECO:0007669"/>
    <property type="project" value="UniProtKB-KW"/>
</dbReference>
<evidence type="ECO:0000256" key="4">
    <source>
        <dbReference type="ARBA" id="ARBA00022695"/>
    </source>
</evidence>
<feature type="compositionally biased region" description="Polar residues" evidence="9">
    <location>
        <begin position="1"/>
        <end position="11"/>
    </location>
</feature>
<dbReference type="GO" id="GO:0016787">
    <property type="term" value="F:hydrolase activity"/>
    <property type="evidence" value="ECO:0007669"/>
    <property type="project" value="UniProtKB-KW"/>
</dbReference>
<keyword evidence="5" id="KW-0540">Nuclease</keyword>
<feature type="compositionally biased region" description="Basic and acidic residues" evidence="9">
    <location>
        <begin position="1208"/>
        <end position="1219"/>
    </location>
</feature>
<dbReference type="InterPro" id="IPR005162">
    <property type="entry name" value="Retrotrans_gag_dom"/>
</dbReference>
<keyword evidence="7" id="KW-0378">Hydrolase</keyword>
<dbReference type="FunFam" id="3.30.70.270:FF:000026">
    <property type="entry name" value="Transposon Ty3-G Gag-Pol polyprotein"/>
    <property type="match status" value="1"/>
</dbReference>
<dbReference type="GO" id="GO:0004519">
    <property type="term" value="F:endonuclease activity"/>
    <property type="evidence" value="ECO:0007669"/>
    <property type="project" value="UniProtKB-KW"/>
</dbReference>
<dbReference type="PANTHER" id="PTHR37984">
    <property type="entry name" value="PROTEIN CBG26694"/>
    <property type="match status" value="1"/>
</dbReference>
<keyword evidence="6" id="KW-0255">Endonuclease</keyword>
<evidence type="ECO:0000256" key="9">
    <source>
        <dbReference type="SAM" id="MobiDB-lite"/>
    </source>
</evidence>
<dbReference type="SUPFAM" id="SSF56672">
    <property type="entry name" value="DNA/RNA polymerases"/>
    <property type="match status" value="1"/>
</dbReference>
<keyword evidence="8" id="KW-0695">RNA-directed DNA polymerase</keyword>
<dbReference type="Proteomes" id="UP001231189">
    <property type="component" value="Unassembled WGS sequence"/>
</dbReference>
<keyword evidence="3" id="KW-0808">Transferase</keyword>
<sequence length="1615" mass="181620">MSSVGRCQDTATPAPPAENSDEDDDESTDNIIDAAMDARFMANAKQEAEEERAAHATFDAEQEHRNEASAAKDDSSEFDWSSDDGPDSREKAAEQRALVESFETLKKVVDAANETDIMGAYTTLNPVVSKFFCSSLQAVLLVRRRPPTVTGGGFVVTDREQRVVFSVDGCGIIGASGQLVVRDGDGTAILFIYKKGGVVQALSVNNRWRGYLMDYGEPSKPVFTLQDPKVLLSCMPGDVRVTVEPKGRKRQWDYEVTGSFPERACAVKSRAGHVVAQIGMKGMMAGRDFYHVVVQPGYDQAFVIGVIAILDNTNGESTSCMLGNVRVTVLPKGVKRLWDYEGSSRGLQPPLRGGEHQREKSSPAGRNPPGKFPPEGEIDAIAIVIERDIISIIIIIISTIYTAITTAAPRISMNEVRKKLFTISLSGKAAHWYKLLKNGDSIDWEDIVPLFYSKFYPPSEIHKDRNRIYNFWPHDGESIAQAWGRLKSLMLKCPIHELPGNVIIDNFYARLSFQDKTLLDTSCSGSFTRKNEEFKRDLLDRIQENTEGWENDKDRESVKDLVTENVEDGHIIFCEDASNIVSHPNKSKQVSVPMLSVRIGDHCYYGLCDIGASVSAIPYELYTEIMHEIGSCELEDIDVVIHLANRETISPIGIVRDVEVLCDCKKEKILTRFAGEPYEFNFSKFTKTPYKVDLPSNDFKMEQCASIVLVPNNPLQQHLENSESEAFRKERDELEEIFRRQPILKHDLPVEDLGTTPPPKEDPVFDLKPLPDNLKYAHIDDKKIYPVIISSKLSEIEEERLLEILKKHRGAIGYTLDDLKGISPSICQHAINMEEDAKPVVEHQRRLIPKMKEVVRNEVLKLLEAGIIYPIADSRWVSPVHCVPKKGGMTVVPNDHDELIPQRIVVGCMSAIFHGFCESIVEVFMDDFSVYGNSFDNCLRNLDKVLQRCEETNLRGIEVDRAKVEAIEKMPYPRDVKGIRSVLGHAGFYRRFIKDFSKISKPLTNLLQKDVPFVFDDDCKEAFETLKKALTTAPVVEPPDWNLPFEIMCDASDFAVGAVLGQRVDKKLNVIHYASKTLDAAQRNYATTEKELLAVVFACDKFRPYIVDSKVTIHTDHAAIRYLMTKKDAKPRLIRWVLLLQEFDLHIIDRKGADNPVADNLSRLENIAYDPVPVNDSFPNEQLAVIKFRSAMVSKNKGKEFPEEDNQDLGRKEEDKDVKEEDEEEVDEDSRTHPRATIASIKVVDNPFSANKSARIRTGGAVPRHYLAPKSSLSGTHRPFHNLIFNNQIEGTPKAALPSQWDIDRSNTAGEKEPEAEEWGNNSKSWDSPSDRLLNRVEHNSEMIRNLIYRIDELQELIEKLGYSRLCGAESTREKELSGGQESAGKFPPGGEIDAIAIVIERDIISSSSSSSPPSTPPSPPLHLVIAVAIRMNPCALFLLEDSSCSDDSGLEELLDDDLEQTAVILVAAATDMRPKKRKGSTMGRLCIPRNRALGHTLLMRDYFAEVPTYPPHLFRRRCRMRRSLFNKLVAMCEDNTCYFKRKRNSAGILGFSAHQKISAVMRTFAYGISADYADEYLRIGEDTPLESVRRFCKVMMPCMGRYIFELPMTKTPQD</sequence>
<evidence type="ECO:0000256" key="1">
    <source>
        <dbReference type="ARBA" id="ARBA00005437"/>
    </source>
</evidence>
<dbReference type="InterPro" id="IPR021109">
    <property type="entry name" value="Peptidase_aspartic_dom_sf"/>
</dbReference>
<dbReference type="InterPro" id="IPR043128">
    <property type="entry name" value="Rev_trsase/Diguanyl_cyclase"/>
</dbReference>
<name>A0AAD8SHV4_LOLMU</name>
<evidence type="ECO:0000256" key="7">
    <source>
        <dbReference type="ARBA" id="ARBA00022801"/>
    </source>
</evidence>
<evidence type="ECO:0000256" key="5">
    <source>
        <dbReference type="ARBA" id="ARBA00022722"/>
    </source>
</evidence>
<comment type="similarity">
    <text evidence="1">Belongs to the LOR family.</text>
</comment>
<dbReference type="EC" id="2.7.7.49" evidence="2"/>
<dbReference type="InterPro" id="IPR025659">
    <property type="entry name" value="Tubby-like_C"/>
</dbReference>
<dbReference type="Gene3D" id="3.30.70.270">
    <property type="match status" value="2"/>
</dbReference>
<dbReference type="Pfam" id="PF04525">
    <property type="entry name" value="LOR"/>
    <property type="match status" value="1"/>
</dbReference>
<keyword evidence="13" id="KW-1185">Reference proteome</keyword>
<proteinExistence type="inferred from homology"/>